<evidence type="ECO:0000313" key="3">
    <source>
        <dbReference type="Proteomes" id="UP001139103"/>
    </source>
</evidence>
<accession>A0A9X1MKT6</accession>
<evidence type="ECO:0000313" key="2">
    <source>
        <dbReference type="EMBL" id="MCC9628554.1"/>
    </source>
</evidence>
<comment type="caution">
    <text evidence="2">The sequence shown here is derived from an EMBL/GenBank/DDBJ whole genome shotgun (WGS) entry which is preliminary data.</text>
</comment>
<dbReference type="AlphaFoldDB" id="A0A9X1MKT6"/>
<dbReference type="RefSeq" id="WP_230217925.1">
    <property type="nucleotide sequence ID" value="NZ_JAJKFT010000004.1"/>
</dbReference>
<feature type="region of interest" description="Disordered" evidence="1">
    <location>
        <begin position="56"/>
        <end position="82"/>
    </location>
</feature>
<feature type="compositionally biased region" description="Basic and acidic residues" evidence="1">
    <location>
        <begin position="62"/>
        <end position="76"/>
    </location>
</feature>
<gene>
    <name evidence="2" type="ORF">LOC68_09110</name>
</gene>
<keyword evidence="3" id="KW-1185">Reference proteome</keyword>
<dbReference type="Proteomes" id="UP001139103">
    <property type="component" value="Unassembled WGS sequence"/>
</dbReference>
<sequence>MRETEKSREYCAIWRKNGRKRDNFFANLISADIIALSEMTSCTPSALAANGALSKLGRRSQKRDEDGIAHFSRDLRNATTKT</sequence>
<reference evidence="2" key="1">
    <citation type="submission" date="2021-11" db="EMBL/GenBank/DDBJ databases">
        <title>Genome sequence.</title>
        <authorList>
            <person name="Sun Q."/>
        </authorList>
    </citation>
    <scope>NUCLEOTIDE SEQUENCE</scope>
    <source>
        <strain evidence="2">JC732</strain>
    </source>
</reference>
<protein>
    <submittedName>
        <fullName evidence="2">Uncharacterized protein</fullName>
    </submittedName>
</protein>
<dbReference type="EMBL" id="JAJKFT010000004">
    <property type="protein sequence ID" value="MCC9628554.1"/>
    <property type="molecule type" value="Genomic_DNA"/>
</dbReference>
<name>A0A9X1MKT6_9BACT</name>
<evidence type="ECO:0000256" key="1">
    <source>
        <dbReference type="SAM" id="MobiDB-lite"/>
    </source>
</evidence>
<proteinExistence type="predicted"/>
<organism evidence="2 3">
    <name type="scientific">Blastopirellula sediminis</name>
    <dbReference type="NCBI Taxonomy" id="2894196"/>
    <lineage>
        <taxon>Bacteria</taxon>
        <taxon>Pseudomonadati</taxon>
        <taxon>Planctomycetota</taxon>
        <taxon>Planctomycetia</taxon>
        <taxon>Pirellulales</taxon>
        <taxon>Pirellulaceae</taxon>
        <taxon>Blastopirellula</taxon>
    </lineage>
</organism>